<feature type="domain" description="Beta-lactamase-related" evidence="1">
    <location>
        <begin position="476"/>
        <end position="735"/>
    </location>
</feature>
<dbReference type="PANTHER" id="PTHR45947:SF3">
    <property type="entry name" value="SULFOQUINOVOSYL TRANSFERASE SQD2"/>
    <property type="match status" value="1"/>
</dbReference>
<dbReference type="InterPro" id="IPR001466">
    <property type="entry name" value="Beta-lactam-related"/>
</dbReference>
<comment type="caution">
    <text evidence="4">The sequence shown here is derived from an EMBL/GenBank/DDBJ whole genome shotgun (WGS) entry which is preliminary data.</text>
</comment>
<dbReference type="InterPro" id="IPR012338">
    <property type="entry name" value="Beta-lactam/transpept-like"/>
</dbReference>
<dbReference type="PANTHER" id="PTHR45947">
    <property type="entry name" value="SULFOQUINOVOSYL TRANSFERASE SQD2"/>
    <property type="match status" value="1"/>
</dbReference>
<dbReference type="InterPro" id="IPR001296">
    <property type="entry name" value="Glyco_trans_1"/>
</dbReference>
<dbReference type="AlphaFoldDB" id="A0A644Y3K0"/>
<proteinExistence type="predicted"/>
<feature type="domain" description="Glycosyl transferase family 1" evidence="2">
    <location>
        <begin position="200"/>
        <end position="356"/>
    </location>
</feature>
<dbReference type="Gene3D" id="3.40.710.10">
    <property type="entry name" value="DD-peptidase/beta-lactamase superfamily"/>
    <property type="match status" value="1"/>
</dbReference>
<organism evidence="4">
    <name type="scientific">bioreactor metagenome</name>
    <dbReference type="NCBI Taxonomy" id="1076179"/>
    <lineage>
        <taxon>unclassified sequences</taxon>
        <taxon>metagenomes</taxon>
        <taxon>ecological metagenomes</taxon>
    </lineage>
</organism>
<dbReference type="InterPro" id="IPR050194">
    <property type="entry name" value="Glycosyltransferase_grp1"/>
</dbReference>
<dbReference type="Pfam" id="PF00144">
    <property type="entry name" value="Beta-lactamase"/>
    <property type="match status" value="1"/>
</dbReference>
<reference evidence="4" key="1">
    <citation type="submission" date="2019-08" db="EMBL/GenBank/DDBJ databases">
        <authorList>
            <person name="Kucharzyk K."/>
            <person name="Murdoch R.W."/>
            <person name="Higgins S."/>
            <person name="Loffler F."/>
        </authorList>
    </citation>
    <scope>NUCLEOTIDE SEQUENCE</scope>
</reference>
<evidence type="ECO:0000259" key="1">
    <source>
        <dbReference type="Pfam" id="PF00144"/>
    </source>
</evidence>
<protein>
    <submittedName>
        <fullName evidence="4">D-inositol-3-phosphate glycosyltransferase</fullName>
        <ecNumber evidence="4">2.4.1.250</ecNumber>
    </submittedName>
</protein>
<gene>
    <name evidence="4" type="primary">mshA_57</name>
    <name evidence="4" type="ORF">SDC9_67546</name>
</gene>
<evidence type="ECO:0000259" key="2">
    <source>
        <dbReference type="Pfam" id="PF00534"/>
    </source>
</evidence>
<dbReference type="EC" id="2.4.1.250" evidence="4"/>
<dbReference type="SUPFAM" id="SSF56601">
    <property type="entry name" value="beta-lactamase/transpeptidase-like"/>
    <property type="match status" value="1"/>
</dbReference>
<dbReference type="Gene3D" id="3.40.50.2000">
    <property type="entry name" value="Glycogen Phosphorylase B"/>
    <property type="match status" value="2"/>
</dbReference>
<evidence type="ECO:0000259" key="3">
    <source>
        <dbReference type="Pfam" id="PF13439"/>
    </source>
</evidence>
<dbReference type="InterPro" id="IPR028098">
    <property type="entry name" value="Glyco_trans_4-like_N"/>
</dbReference>
<name>A0A644Y3K0_9ZZZZ</name>
<sequence length="981" mass="109295">MLKIAQCTDSFLPVSDGVGRVAHAYARALAQRGNDVTVITPMVENGFRGRHTFEILDFLALPVPGSNRKTGVAALDLHYLTRVNAMRFDVIHTHSTGSAGMEAVRLADRLRVPLVGTFHPKYIREYLTSARNESDSLLTKLFAFDYFSRCDEIWTANEEARELLLERGFQGNIEVFDNGTELEPVGGETRQRAREAFHLTNAPVLLFAGSLERQKNLPRVLEAAAILKRRNVGFQLLVAGRGPDEAHIRERIRELNLNGTVRLLGYITDESLLGGLYAESALCLFPAQQISAGFVVREAAAQGTPSLVIAGSAPSSLIENGVNGLTCADTPESMAEAIEGYLAAPERMRQLSENARALPSVSWDAVMNRVEERYKELASLERMQLSRKRGVFRKEMEKVDLSLEKRAMDLIWKFLTQDTQHLYVYPHRLQQPPMQAKPERFRLPRSTPEREGISPRAITALFDSIHSDEASRAQEMMILRNGKVIAEAAWAPYEPNLPHQLYSMSKSVTATAIGMLVDEGGLDLDEKLCDIFFDKAPENENHPSWKMTVRHLLNMSTGSFFNEAGSAMGSDWVKDFLHTGVKFPVGSAFDYNSMNTYMLAAIIRRKTGQTLTEYLTPRLYEPLGIEAHPWETCPNGTEKGGWGLSLTMESAAKIGQLYLNKGRWETGTSVRQLVSERWVEEATRPQIDTPKGEITYGYGHQIWMTAREGAFLFNGAFGQYMLALPDRNALVVLFSGTSRLFANGGVLDQVTAALDTVQEPPLPPLPKDEAGREALVTTLNGLTVRYRKPFFNPNLRALPLEEAARRLDGRVYTFPANIGGIMPMILQSVHNNFSAGLTRAAFDQLEDGGLLVELAEGEATHRFVLADNRYTAGTVCQRGDTYAIRAAAQAALLDGDVLEIYAVVHFIETPFTRLIKLVLTQDKLKIEFDESPSIRDASEMMLELTGITRVQVVRNLMPLLKRDRLQHTLRTFTTVAVQGTL</sequence>
<dbReference type="GO" id="GO:0102710">
    <property type="term" value="F:D-inositol-3-phosphate glycosyltransferase activity"/>
    <property type="evidence" value="ECO:0007669"/>
    <property type="project" value="UniProtKB-EC"/>
</dbReference>
<dbReference type="SUPFAM" id="SSF53756">
    <property type="entry name" value="UDP-Glycosyltransferase/glycogen phosphorylase"/>
    <property type="match status" value="1"/>
</dbReference>
<feature type="domain" description="Glycosyltransferase subfamily 4-like N-terminal" evidence="3">
    <location>
        <begin position="16"/>
        <end position="183"/>
    </location>
</feature>
<dbReference type="EMBL" id="VSSQ01003521">
    <property type="protein sequence ID" value="MPM21103.1"/>
    <property type="molecule type" value="Genomic_DNA"/>
</dbReference>
<accession>A0A644Y3K0</accession>
<evidence type="ECO:0000313" key="4">
    <source>
        <dbReference type="EMBL" id="MPM21103.1"/>
    </source>
</evidence>
<keyword evidence="4" id="KW-0328">Glycosyltransferase</keyword>
<dbReference type="Pfam" id="PF13439">
    <property type="entry name" value="Glyco_transf_4"/>
    <property type="match status" value="1"/>
</dbReference>
<keyword evidence="4" id="KW-0808">Transferase</keyword>
<dbReference type="Pfam" id="PF00534">
    <property type="entry name" value="Glycos_transf_1"/>
    <property type="match status" value="1"/>
</dbReference>